<keyword evidence="10 15" id="KW-0220">Diaminopimelate biosynthesis</keyword>
<feature type="binding site" evidence="15">
    <location>
        <position position="176"/>
    </location>
    <ligand>
        <name>Zn(2+)</name>
        <dbReference type="ChEBI" id="CHEBI:29105"/>
        <label>1</label>
    </ligand>
</feature>
<dbReference type="InterPro" id="IPR005941">
    <property type="entry name" value="DapE_proteobac"/>
</dbReference>
<sequence>MPETMQTTALSDGTFELACELIARASVTPEDAGCQRLMMQRLETLGFRCTPLPFGDTENFWAEWGSEGPLLVFAGHTDVVPPGPLNEWESDPYLPTVRDGHLYGRGAADMKGSLAAMVTACESFLRNCEEDNRDPRGRIGFLITSDEEGPAINGTVRVMEWLNEHKIDIDYCVVGEPSSAEVLGDTIKNGRRGSLNGAVKLLGRQGHVAYPQHADNPLHRALPALQELVTRQWDEGNEYFPATSFQITNFHSGTGVTNVIPGHAELLINFRFSTEQTAEGLQTAVEAILEKHAVNAEIQWNLSGNPFITGEGALTEACRAAVRAVDGVETALSTSGGTSDGRFIAPYGAQLVELGPINASIHRVNERVKVDDLAKLSTMYQGILTRLL</sequence>
<keyword evidence="9 15" id="KW-0862">Zinc</keyword>
<evidence type="ECO:0000313" key="17">
    <source>
        <dbReference type="EMBL" id="WOJ96386.1"/>
    </source>
</evidence>
<dbReference type="SUPFAM" id="SSF55031">
    <property type="entry name" value="Bacterial exopeptidase dimerisation domain"/>
    <property type="match status" value="1"/>
</dbReference>
<feature type="binding site" evidence="15">
    <location>
        <position position="148"/>
    </location>
    <ligand>
        <name>Zn(2+)</name>
        <dbReference type="ChEBI" id="CHEBI:29105"/>
        <label>2</label>
    </ligand>
</feature>
<evidence type="ECO:0000313" key="18">
    <source>
        <dbReference type="Proteomes" id="UP001626549"/>
    </source>
</evidence>
<evidence type="ECO:0000256" key="12">
    <source>
        <dbReference type="ARBA" id="ARBA00023285"/>
    </source>
</evidence>
<comment type="subunit">
    <text evidence="3 15">Homodimer.</text>
</comment>
<evidence type="ECO:0000256" key="13">
    <source>
        <dbReference type="ARBA" id="ARBA00031891"/>
    </source>
</evidence>
<accession>A0ABZ0IAK4</accession>
<evidence type="ECO:0000256" key="1">
    <source>
        <dbReference type="ARBA" id="ARBA00005130"/>
    </source>
</evidence>
<evidence type="ECO:0000256" key="3">
    <source>
        <dbReference type="ARBA" id="ARBA00011738"/>
    </source>
</evidence>
<dbReference type="InterPro" id="IPR036264">
    <property type="entry name" value="Bact_exopeptidase_dim_dom"/>
</dbReference>
<evidence type="ECO:0000256" key="2">
    <source>
        <dbReference type="ARBA" id="ARBA00006746"/>
    </source>
</evidence>
<evidence type="ECO:0000256" key="5">
    <source>
        <dbReference type="ARBA" id="ARBA00022391"/>
    </source>
</evidence>
<dbReference type="SUPFAM" id="SSF53187">
    <property type="entry name" value="Zn-dependent exopeptidases"/>
    <property type="match status" value="1"/>
</dbReference>
<feature type="binding site" evidence="15">
    <location>
        <position position="109"/>
    </location>
    <ligand>
        <name>Zn(2+)</name>
        <dbReference type="ChEBI" id="CHEBI:29105"/>
        <label>2</label>
    </ligand>
</feature>
<feature type="active site" description="Proton acceptor" evidence="15">
    <location>
        <position position="147"/>
    </location>
</feature>
<dbReference type="Proteomes" id="UP001626549">
    <property type="component" value="Chromosome"/>
</dbReference>
<dbReference type="HAMAP" id="MF_01690">
    <property type="entry name" value="DapE"/>
    <property type="match status" value="1"/>
</dbReference>
<keyword evidence="6 15" id="KW-0028">Amino-acid biosynthesis</keyword>
<dbReference type="InterPro" id="IPR050072">
    <property type="entry name" value="Peptidase_M20A"/>
</dbReference>
<dbReference type="InterPro" id="IPR002933">
    <property type="entry name" value="Peptidase_M20"/>
</dbReference>
<dbReference type="EC" id="3.5.1.18" evidence="4 15"/>
<evidence type="ECO:0000256" key="4">
    <source>
        <dbReference type="ARBA" id="ARBA00011921"/>
    </source>
</evidence>
<organism evidence="17 18">
    <name type="scientific">Congregibacter brevis</name>
    <dbReference type="NCBI Taxonomy" id="3081201"/>
    <lineage>
        <taxon>Bacteria</taxon>
        <taxon>Pseudomonadati</taxon>
        <taxon>Pseudomonadota</taxon>
        <taxon>Gammaproteobacteria</taxon>
        <taxon>Cellvibrionales</taxon>
        <taxon>Halieaceae</taxon>
        <taxon>Congregibacter</taxon>
    </lineage>
</organism>
<dbReference type="NCBIfam" id="TIGR01246">
    <property type="entry name" value="dapE_proteo"/>
    <property type="match status" value="1"/>
</dbReference>
<evidence type="ECO:0000256" key="10">
    <source>
        <dbReference type="ARBA" id="ARBA00022915"/>
    </source>
</evidence>
<evidence type="ECO:0000259" key="16">
    <source>
        <dbReference type="Pfam" id="PF07687"/>
    </source>
</evidence>
<evidence type="ECO:0000256" key="9">
    <source>
        <dbReference type="ARBA" id="ARBA00022833"/>
    </source>
</evidence>
<dbReference type="InterPro" id="IPR011650">
    <property type="entry name" value="Peptidase_M20_dimer"/>
</dbReference>
<name>A0ABZ0IAK4_9GAMM</name>
<evidence type="ECO:0000256" key="14">
    <source>
        <dbReference type="ARBA" id="ARBA00051301"/>
    </source>
</evidence>
<comment type="pathway">
    <text evidence="1 15">Amino-acid biosynthesis; L-lysine biosynthesis via DAP pathway; LL-2,6-diaminopimelate from (S)-tetrahydrodipicolinate (succinylase route): step 3/3.</text>
</comment>
<evidence type="ECO:0000256" key="6">
    <source>
        <dbReference type="ARBA" id="ARBA00022605"/>
    </source>
</evidence>
<feature type="binding site" evidence="15">
    <location>
        <position position="362"/>
    </location>
    <ligand>
        <name>Zn(2+)</name>
        <dbReference type="ChEBI" id="CHEBI:29105"/>
        <label>2</label>
    </ligand>
</feature>
<feature type="active site" evidence="15">
    <location>
        <position position="78"/>
    </location>
</feature>
<feature type="binding site" evidence="15">
    <location>
        <position position="76"/>
    </location>
    <ligand>
        <name>Zn(2+)</name>
        <dbReference type="ChEBI" id="CHEBI:29105"/>
        <label>1</label>
    </ligand>
</feature>
<evidence type="ECO:0000256" key="7">
    <source>
        <dbReference type="ARBA" id="ARBA00022723"/>
    </source>
</evidence>
<evidence type="ECO:0000256" key="11">
    <source>
        <dbReference type="ARBA" id="ARBA00023154"/>
    </source>
</evidence>
<dbReference type="CDD" id="cd03891">
    <property type="entry name" value="M20_DapE_proteobac"/>
    <property type="match status" value="1"/>
</dbReference>
<comment type="catalytic activity">
    <reaction evidence="14 15">
        <text>N-succinyl-(2S,6S)-2,6-diaminopimelate + H2O = (2S,6S)-2,6-diaminopimelate + succinate</text>
        <dbReference type="Rhea" id="RHEA:22608"/>
        <dbReference type="ChEBI" id="CHEBI:15377"/>
        <dbReference type="ChEBI" id="CHEBI:30031"/>
        <dbReference type="ChEBI" id="CHEBI:57609"/>
        <dbReference type="ChEBI" id="CHEBI:58087"/>
        <dbReference type="EC" id="3.5.1.18"/>
    </reaction>
</comment>
<reference evidence="17 18" key="1">
    <citation type="submission" date="2023-10" db="EMBL/GenBank/DDBJ databases">
        <title>Two novel species belonging to the OM43/NOR5 clade.</title>
        <authorList>
            <person name="Park M."/>
        </authorList>
    </citation>
    <scope>NUCLEOTIDE SEQUENCE [LARGE SCALE GENOMIC DNA]</scope>
    <source>
        <strain evidence="17 18">IMCC45268</strain>
    </source>
</reference>
<keyword evidence="8 15" id="KW-0378">Hydrolase</keyword>
<feature type="domain" description="Peptidase M20 dimerisation" evidence="16">
    <location>
        <begin position="189"/>
        <end position="295"/>
    </location>
</feature>
<feature type="binding site" evidence="15">
    <location>
        <position position="109"/>
    </location>
    <ligand>
        <name>Zn(2+)</name>
        <dbReference type="ChEBI" id="CHEBI:29105"/>
        <label>1</label>
    </ligand>
</feature>
<dbReference type="RefSeq" id="WP_407327066.1">
    <property type="nucleotide sequence ID" value="NZ_CP136865.1"/>
</dbReference>
<evidence type="ECO:0000256" key="15">
    <source>
        <dbReference type="HAMAP-Rule" id="MF_01690"/>
    </source>
</evidence>
<keyword evidence="7 15" id="KW-0479">Metal-binding</keyword>
<keyword evidence="11 15" id="KW-0457">Lysine biosynthesis</keyword>
<dbReference type="NCBIfam" id="NF009557">
    <property type="entry name" value="PRK13009.1"/>
    <property type="match status" value="1"/>
</dbReference>
<dbReference type="Pfam" id="PF07687">
    <property type="entry name" value="M20_dimer"/>
    <property type="match status" value="1"/>
</dbReference>
<comment type="function">
    <text evidence="15">Catalyzes the hydrolysis of N-succinyl-L,L-diaminopimelic acid (SDAP), forming succinate and LL-2,6-diaminopimelate (DAP), an intermediate involved in the bacterial biosynthesis of lysine and meso-diaminopimelic acid, an essential component of bacterial cell walls.</text>
</comment>
<dbReference type="EMBL" id="CP136865">
    <property type="protein sequence ID" value="WOJ96386.1"/>
    <property type="molecule type" value="Genomic_DNA"/>
</dbReference>
<keyword evidence="12 15" id="KW-0170">Cobalt</keyword>
<dbReference type="Pfam" id="PF01546">
    <property type="entry name" value="Peptidase_M20"/>
    <property type="match status" value="1"/>
</dbReference>
<protein>
    <recommendedName>
        <fullName evidence="5 15">Succinyl-diaminopimelate desuccinylase</fullName>
        <shortName evidence="15">SDAP desuccinylase</shortName>
        <ecNumber evidence="4 15">3.5.1.18</ecNumber>
    </recommendedName>
    <alternativeName>
        <fullName evidence="13 15">N-succinyl-LL-2,6-diaminoheptanedioate amidohydrolase</fullName>
    </alternativeName>
</protein>
<comment type="similarity">
    <text evidence="2 15">Belongs to the peptidase M20A family. DapE subfamily.</text>
</comment>
<dbReference type="PANTHER" id="PTHR43808">
    <property type="entry name" value="ACETYLORNITHINE DEACETYLASE"/>
    <property type="match status" value="1"/>
</dbReference>
<comment type="cofactor">
    <cofactor evidence="15">
        <name>Zn(2+)</name>
        <dbReference type="ChEBI" id="CHEBI:29105"/>
    </cofactor>
    <cofactor evidence="15">
        <name>Co(2+)</name>
        <dbReference type="ChEBI" id="CHEBI:48828"/>
    </cofactor>
    <text evidence="15">Binds 2 Zn(2+) or Co(2+) ions per subunit.</text>
</comment>
<dbReference type="GO" id="GO:0009014">
    <property type="term" value="F:succinyl-diaminopimelate desuccinylase activity"/>
    <property type="evidence" value="ECO:0007669"/>
    <property type="project" value="UniProtKB-EC"/>
</dbReference>
<proteinExistence type="inferred from homology"/>
<dbReference type="Gene3D" id="3.40.630.10">
    <property type="entry name" value="Zn peptidases"/>
    <property type="match status" value="2"/>
</dbReference>
<evidence type="ECO:0000256" key="8">
    <source>
        <dbReference type="ARBA" id="ARBA00022801"/>
    </source>
</evidence>
<keyword evidence="18" id="KW-1185">Reference proteome</keyword>
<gene>
    <name evidence="15 17" type="primary">dapE</name>
    <name evidence="17" type="ORF">R0137_14185</name>
</gene>
<dbReference type="PANTHER" id="PTHR43808:SF31">
    <property type="entry name" value="N-ACETYL-L-CITRULLINE DEACETYLASE"/>
    <property type="match status" value="1"/>
</dbReference>